<name>A0AAE0XQT1_9GAST</name>
<reference evidence="1" key="1">
    <citation type="journal article" date="2023" name="G3 (Bethesda)">
        <title>A reference genome for the long-term kleptoplast-retaining sea slug Elysia crispata morphotype clarki.</title>
        <authorList>
            <person name="Eastman K.E."/>
            <person name="Pendleton A.L."/>
            <person name="Shaikh M.A."/>
            <person name="Suttiyut T."/>
            <person name="Ogas R."/>
            <person name="Tomko P."/>
            <person name="Gavelis G."/>
            <person name="Widhalm J.R."/>
            <person name="Wisecaver J.H."/>
        </authorList>
    </citation>
    <scope>NUCLEOTIDE SEQUENCE</scope>
    <source>
        <strain evidence="1">ECLA1</strain>
    </source>
</reference>
<protein>
    <submittedName>
        <fullName evidence="1">Uncharacterized protein</fullName>
    </submittedName>
</protein>
<organism evidence="1 2">
    <name type="scientific">Elysia crispata</name>
    <name type="common">lettuce slug</name>
    <dbReference type="NCBI Taxonomy" id="231223"/>
    <lineage>
        <taxon>Eukaryota</taxon>
        <taxon>Metazoa</taxon>
        <taxon>Spiralia</taxon>
        <taxon>Lophotrochozoa</taxon>
        <taxon>Mollusca</taxon>
        <taxon>Gastropoda</taxon>
        <taxon>Heterobranchia</taxon>
        <taxon>Euthyneura</taxon>
        <taxon>Panpulmonata</taxon>
        <taxon>Sacoglossa</taxon>
        <taxon>Placobranchoidea</taxon>
        <taxon>Plakobranchidae</taxon>
        <taxon>Elysia</taxon>
    </lineage>
</organism>
<sequence>MWTTLLTVIGESGETHTVRACERSDTYAEKSFSVPSVALTSTVARPGQTVDTSNTRNMRPGARDEGDIVYDRLCQTRTRGDILYEVTSDSSELVPCPLYKTSTDIALSLSTNPINIGDCKGPGTSPQRHLAAAVFVLGFSQENRQYLDPILSSFSFGYRGCLENHLAGLVWNQGGDTQGQGQFGSSGCRNQTQIQASTLQFSRIRRAGEKIRGTHRPCVEVEDGLLNSILSRMMVESDSSLSQLPTSTSAVCIFPLFFFPVNMIWEMFS</sequence>
<keyword evidence="2" id="KW-1185">Reference proteome</keyword>
<evidence type="ECO:0000313" key="1">
    <source>
        <dbReference type="EMBL" id="KAK3704936.1"/>
    </source>
</evidence>
<dbReference type="AlphaFoldDB" id="A0AAE0XQT1"/>
<gene>
    <name evidence="1" type="ORF">RRG08_017729</name>
</gene>
<proteinExistence type="predicted"/>
<dbReference type="EMBL" id="JAWDGP010007779">
    <property type="protein sequence ID" value="KAK3704936.1"/>
    <property type="molecule type" value="Genomic_DNA"/>
</dbReference>
<accession>A0AAE0XQT1</accession>
<comment type="caution">
    <text evidence="1">The sequence shown here is derived from an EMBL/GenBank/DDBJ whole genome shotgun (WGS) entry which is preliminary data.</text>
</comment>
<dbReference type="Proteomes" id="UP001283361">
    <property type="component" value="Unassembled WGS sequence"/>
</dbReference>
<evidence type="ECO:0000313" key="2">
    <source>
        <dbReference type="Proteomes" id="UP001283361"/>
    </source>
</evidence>